<feature type="chain" id="PRO_5046249251" evidence="7">
    <location>
        <begin position="22"/>
        <end position="469"/>
    </location>
</feature>
<feature type="domain" description="Sulfatase N-terminal" evidence="8">
    <location>
        <begin position="26"/>
        <end position="337"/>
    </location>
</feature>
<name>A0ABY1Q6Y0_9BACT</name>
<comment type="similarity">
    <text evidence="2">Belongs to the sulfatase family.</text>
</comment>
<evidence type="ECO:0000256" key="2">
    <source>
        <dbReference type="ARBA" id="ARBA00008779"/>
    </source>
</evidence>
<dbReference type="InterPro" id="IPR017850">
    <property type="entry name" value="Alkaline_phosphatase_core_sf"/>
</dbReference>
<organism evidence="9 10">
    <name type="scientific">Neorhodopirellula lusitana</name>
    <dbReference type="NCBI Taxonomy" id="445327"/>
    <lineage>
        <taxon>Bacteria</taxon>
        <taxon>Pseudomonadati</taxon>
        <taxon>Planctomycetota</taxon>
        <taxon>Planctomycetia</taxon>
        <taxon>Pirellulales</taxon>
        <taxon>Pirellulaceae</taxon>
        <taxon>Neorhodopirellula</taxon>
    </lineage>
</organism>
<dbReference type="SUPFAM" id="SSF53649">
    <property type="entry name" value="Alkaline phosphatase-like"/>
    <property type="match status" value="1"/>
</dbReference>
<gene>
    <name evidence="9" type="ORF">SAMN06265222_107144</name>
</gene>
<dbReference type="InterPro" id="IPR000917">
    <property type="entry name" value="Sulfatase_N"/>
</dbReference>
<feature type="signal peptide" evidence="7">
    <location>
        <begin position="1"/>
        <end position="21"/>
    </location>
</feature>
<comment type="cofactor">
    <cofactor evidence="1">
        <name>Ca(2+)</name>
        <dbReference type="ChEBI" id="CHEBI:29108"/>
    </cofactor>
</comment>
<reference evidence="9 10" key="1">
    <citation type="submission" date="2017-05" db="EMBL/GenBank/DDBJ databases">
        <authorList>
            <person name="Varghese N."/>
            <person name="Submissions S."/>
        </authorList>
    </citation>
    <scope>NUCLEOTIDE SEQUENCE [LARGE SCALE GENOMIC DNA]</scope>
    <source>
        <strain evidence="9 10">DSM 25457</strain>
    </source>
</reference>
<dbReference type="CDD" id="cd16144">
    <property type="entry name" value="ARS_like"/>
    <property type="match status" value="1"/>
</dbReference>
<keyword evidence="4 7" id="KW-0732">Signal</keyword>
<dbReference type="PANTHER" id="PTHR42693">
    <property type="entry name" value="ARYLSULFATASE FAMILY MEMBER"/>
    <property type="match status" value="1"/>
</dbReference>
<dbReference type="Proteomes" id="UP001158067">
    <property type="component" value="Unassembled WGS sequence"/>
</dbReference>
<keyword evidence="3" id="KW-0479">Metal-binding</keyword>
<dbReference type="InterPro" id="IPR050738">
    <property type="entry name" value="Sulfatase"/>
</dbReference>
<sequence length="469" mass="51735">MKFPLATAFILAVVCISSASAQPARPNIIYINADDLGVMDVGYNNPLYQTPNIDALCANGMKFTNAYAPAANCAPSRACVMTGQYGPRHGVYTVGSSSRGSASNRKLIPIKNNPLPSLDNVTIAEAFQNAGYRTIHLGKWHLGPDPTQQGFDINVGGDTSGSPTGGYFSPFTRGSMESLNDQFPARTHRVDIYADKAIEFMRANQAKPFFMHMAYYSVHTGLEPVPGLVEKYEGTGVHATYASMVEKMDQGIGRILDELETLGLTENTLVLFTSDNGGHLNYSDQTPHRAGKGSYFEGGIREPMVVRWPAQVAPGTECDTPVIGIDFFPTFLQAAGIVPPKDKILDGVSLMPLLTQQGELPELAELNERSLYWHFPIYLQSYRGSKESSHDPKFRTRPGSAMRLGKWKLHEYFEDGRLELYDLDADVGERKNLATTMPEKASQLHAMMKQWREQTGAPVPTELNPKFKR</sequence>
<dbReference type="Gene3D" id="3.40.720.10">
    <property type="entry name" value="Alkaline Phosphatase, subunit A"/>
    <property type="match status" value="1"/>
</dbReference>
<evidence type="ECO:0000313" key="10">
    <source>
        <dbReference type="Proteomes" id="UP001158067"/>
    </source>
</evidence>
<dbReference type="Gene3D" id="3.30.1120.10">
    <property type="match status" value="1"/>
</dbReference>
<accession>A0ABY1Q6Y0</accession>
<evidence type="ECO:0000256" key="3">
    <source>
        <dbReference type="ARBA" id="ARBA00022723"/>
    </source>
</evidence>
<dbReference type="EMBL" id="FXUG01000007">
    <property type="protein sequence ID" value="SMP61668.1"/>
    <property type="molecule type" value="Genomic_DNA"/>
</dbReference>
<evidence type="ECO:0000256" key="4">
    <source>
        <dbReference type="ARBA" id="ARBA00022729"/>
    </source>
</evidence>
<evidence type="ECO:0000256" key="1">
    <source>
        <dbReference type="ARBA" id="ARBA00001913"/>
    </source>
</evidence>
<keyword evidence="6" id="KW-0106">Calcium</keyword>
<keyword evidence="10" id="KW-1185">Reference proteome</keyword>
<protein>
    <submittedName>
        <fullName evidence="9">Arylsulfatase A</fullName>
    </submittedName>
</protein>
<evidence type="ECO:0000256" key="5">
    <source>
        <dbReference type="ARBA" id="ARBA00022801"/>
    </source>
</evidence>
<comment type="caution">
    <text evidence="9">The sequence shown here is derived from an EMBL/GenBank/DDBJ whole genome shotgun (WGS) entry which is preliminary data.</text>
</comment>
<proteinExistence type="inferred from homology"/>
<keyword evidence="5" id="KW-0378">Hydrolase</keyword>
<evidence type="ECO:0000256" key="7">
    <source>
        <dbReference type="SAM" id="SignalP"/>
    </source>
</evidence>
<dbReference type="RefSeq" id="WP_283433219.1">
    <property type="nucleotide sequence ID" value="NZ_FXUG01000007.1"/>
</dbReference>
<evidence type="ECO:0000259" key="8">
    <source>
        <dbReference type="Pfam" id="PF00884"/>
    </source>
</evidence>
<dbReference type="PANTHER" id="PTHR42693:SF42">
    <property type="entry name" value="ARYLSULFATASE G"/>
    <property type="match status" value="1"/>
</dbReference>
<dbReference type="Pfam" id="PF00884">
    <property type="entry name" value="Sulfatase"/>
    <property type="match status" value="1"/>
</dbReference>
<evidence type="ECO:0000256" key="6">
    <source>
        <dbReference type="ARBA" id="ARBA00022837"/>
    </source>
</evidence>
<evidence type="ECO:0000313" key="9">
    <source>
        <dbReference type="EMBL" id="SMP61668.1"/>
    </source>
</evidence>